<dbReference type="Proteomes" id="UP000314294">
    <property type="component" value="Unassembled WGS sequence"/>
</dbReference>
<organism evidence="2 3">
    <name type="scientific">Liparis tanakae</name>
    <name type="common">Tanaka's snailfish</name>
    <dbReference type="NCBI Taxonomy" id="230148"/>
    <lineage>
        <taxon>Eukaryota</taxon>
        <taxon>Metazoa</taxon>
        <taxon>Chordata</taxon>
        <taxon>Craniata</taxon>
        <taxon>Vertebrata</taxon>
        <taxon>Euteleostomi</taxon>
        <taxon>Actinopterygii</taxon>
        <taxon>Neopterygii</taxon>
        <taxon>Teleostei</taxon>
        <taxon>Neoteleostei</taxon>
        <taxon>Acanthomorphata</taxon>
        <taxon>Eupercaria</taxon>
        <taxon>Perciformes</taxon>
        <taxon>Cottioidei</taxon>
        <taxon>Cottales</taxon>
        <taxon>Liparidae</taxon>
        <taxon>Liparis</taxon>
    </lineage>
</organism>
<evidence type="ECO:0000256" key="1">
    <source>
        <dbReference type="SAM" id="MobiDB-lite"/>
    </source>
</evidence>
<evidence type="ECO:0000313" key="3">
    <source>
        <dbReference type="Proteomes" id="UP000314294"/>
    </source>
</evidence>
<keyword evidence="3" id="KW-1185">Reference proteome</keyword>
<accession>A0A4Z2HPU0</accession>
<gene>
    <name evidence="2" type="ORF">EYF80_022747</name>
</gene>
<feature type="compositionally biased region" description="Low complexity" evidence="1">
    <location>
        <begin position="55"/>
        <end position="68"/>
    </location>
</feature>
<name>A0A4Z2HPU0_9TELE</name>
<protein>
    <submittedName>
        <fullName evidence="2">Uncharacterized protein</fullName>
    </submittedName>
</protein>
<evidence type="ECO:0000313" key="2">
    <source>
        <dbReference type="EMBL" id="TNN66974.1"/>
    </source>
</evidence>
<dbReference type="AlphaFoldDB" id="A0A4Z2HPU0"/>
<proteinExistence type="predicted"/>
<feature type="region of interest" description="Disordered" evidence="1">
    <location>
        <begin position="41"/>
        <end position="81"/>
    </location>
</feature>
<reference evidence="2 3" key="1">
    <citation type="submission" date="2019-03" db="EMBL/GenBank/DDBJ databases">
        <title>First draft genome of Liparis tanakae, snailfish: a comprehensive survey of snailfish specific genes.</title>
        <authorList>
            <person name="Kim W."/>
            <person name="Song I."/>
            <person name="Jeong J.-H."/>
            <person name="Kim D."/>
            <person name="Kim S."/>
            <person name="Ryu S."/>
            <person name="Song J.Y."/>
            <person name="Lee S.K."/>
        </authorList>
    </citation>
    <scope>NUCLEOTIDE SEQUENCE [LARGE SCALE GENOMIC DNA]</scope>
    <source>
        <tissue evidence="2">Muscle</tissue>
    </source>
</reference>
<sequence length="81" mass="8512">MEEEPLIHNSSLFPPAGGALNPHGARSLQLGSGTRAWVPVQGFQQTDGPQTRARPPLTLKTPKTPFLTGSDGHVAPSGGRM</sequence>
<feature type="region of interest" description="Disordered" evidence="1">
    <location>
        <begin position="1"/>
        <end position="27"/>
    </location>
</feature>
<comment type="caution">
    <text evidence="2">The sequence shown here is derived from an EMBL/GenBank/DDBJ whole genome shotgun (WGS) entry which is preliminary data.</text>
</comment>
<dbReference type="EMBL" id="SRLO01000211">
    <property type="protein sequence ID" value="TNN66974.1"/>
    <property type="molecule type" value="Genomic_DNA"/>
</dbReference>